<reference evidence="1" key="1">
    <citation type="submission" date="2022-01" db="EMBL/GenBank/DDBJ databases">
        <authorList>
            <person name="King R."/>
        </authorList>
    </citation>
    <scope>NUCLEOTIDE SEQUENCE</scope>
</reference>
<proteinExistence type="predicted"/>
<name>A0A9P0E2Z1_NEZVI</name>
<organism evidence="1 2">
    <name type="scientific">Nezara viridula</name>
    <name type="common">Southern green stink bug</name>
    <name type="synonym">Cimex viridulus</name>
    <dbReference type="NCBI Taxonomy" id="85310"/>
    <lineage>
        <taxon>Eukaryota</taxon>
        <taxon>Metazoa</taxon>
        <taxon>Ecdysozoa</taxon>
        <taxon>Arthropoda</taxon>
        <taxon>Hexapoda</taxon>
        <taxon>Insecta</taxon>
        <taxon>Pterygota</taxon>
        <taxon>Neoptera</taxon>
        <taxon>Paraneoptera</taxon>
        <taxon>Hemiptera</taxon>
        <taxon>Heteroptera</taxon>
        <taxon>Panheteroptera</taxon>
        <taxon>Pentatomomorpha</taxon>
        <taxon>Pentatomoidea</taxon>
        <taxon>Pentatomidae</taxon>
        <taxon>Pentatominae</taxon>
        <taxon>Nezara</taxon>
    </lineage>
</organism>
<evidence type="ECO:0000313" key="1">
    <source>
        <dbReference type="EMBL" id="CAH1388853.1"/>
    </source>
</evidence>
<evidence type="ECO:0000313" key="2">
    <source>
        <dbReference type="Proteomes" id="UP001152798"/>
    </source>
</evidence>
<accession>A0A9P0E2Z1</accession>
<sequence>MKVPARTNLIKGTERVAMGTEAPRHRAAHGTEEAGRVGAFRTFWDIRHVLECVGFQIPDGTISQWNTNSAVEENNG</sequence>
<gene>
    <name evidence="1" type="ORF">NEZAVI_LOCUS378</name>
</gene>
<dbReference type="EMBL" id="OV725077">
    <property type="protein sequence ID" value="CAH1388853.1"/>
    <property type="molecule type" value="Genomic_DNA"/>
</dbReference>
<dbReference type="AlphaFoldDB" id="A0A9P0E2Z1"/>
<protein>
    <submittedName>
        <fullName evidence="1">Uncharacterized protein</fullName>
    </submittedName>
</protein>
<keyword evidence="2" id="KW-1185">Reference proteome</keyword>
<dbReference type="Proteomes" id="UP001152798">
    <property type="component" value="Chromosome 1"/>
</dbReference>